<keyword evidence="1" id="KW-0614">Plasmid</keyword>
<accession>A0A7T7WMF8</accession>
<evidence type="ECO:0000313" key="1">
    <source>
        <dbReference type="EMBL" id="QQN89842.1"/>
    </source>
</evidence>
<geneLocation type="plasmid" evidence="1 2">
    <name>pXM9F202-2-tetX-90k</name>
</geneLocation>
<name>A0A7T7WMF8_9GAMM</name>
<proteinExistence type="predicted"/>
<dbReference type="EMBL" id="CP060813">
    <property type="protein sequence ID" value="QQN89842.1"/>
    <property type="molecule type" value="Genomic_DNA"/>
</dbReference>
<dbReference type="AlphaFoldDB" id="A0A7T7WMF8"/>
<sequence>MLQPPALEKFFKFPLHIARQFLSLLCHKRSECRVILVNDLIEKGLLGSVAVTLGGKLRLFQVLFCTISKYKKAQFLALKLRNWAFIVAPEKRPIVEDRFPCPQTFIWERYLQLVWILYKSIFYIHLSELTIV</sequence>
<reference evidence="1 2" key="1">
    <citation type="submission" date="2020-08" db="EMBL/GenBank/DDBJ databases">
        <title>Emergence of ISAba1-mediated novel tet(X) in Acinetobacter variabilis from a chicken farm.</title>
        <authorList>
            <person name="Peng K."/>
            <person name="Li R."/>
        </authorList>
    </citation>
    <scope>NUCLEOTIDE SEQUENCE [LARGE SCALE GENOMIC DNA]</scope>
    <source>
        <strain evidence="1 2">XM9F202-2</strain>
        <plasmid evidence="1 2">pXM9F202-2-tetX-90k</plasmid>
    </source>
</reference>
<dbReference type="Proteomes" id="UP000596079">
    <property type="component" value="Plasmid pXM9F202-2-tetX-90k"/>
</dbReference>
<evidence type="ECO:0000313" key="2">
    <source>
        <dbReference type="Proteomes" id="UP000596079"/>
    </source>
</evidence>
<organism evidence="1 2">
    <name type="scientific">Acinetobacter variabilis</name>
    <dbReference type="NCBI Taxonomy" id="70346"/>
    <lineage>
        <taxon>Bacteria</taxon>
        <taxon>Pseudomonadati</taxon>
        <taxon>Pseudomonadota</taxon>
        <taxon>Gammaproteobacteria</taxon>
        <taxon>Moraxellales</taxon>
        <taxon>Moraxellaceae</taxon>
        <taxon>Acinetobacter</taxon>
    </lineage>
</organism>
<gene>
    <name evidence="1" type="ORF">IAQ69_16465</name>
</gene>
<protein>
    <submittedName>
        <fullName evidence="1">Uncharacterized protein</fullName>
    </submittedName>
</protein>